<sequence>MASAGSSASCTPSVPAGGLPGPIASIYRSVVGNLHLSPKVMRFVLSKECQDKRDYETYRQYMDRLRTEAGQKPFSNKEWKQAFSFNATAFETAKNSDEKDVTAIHCLLGNMYTKVSKMCRKDHTELLKKLDIVKDWRNTTFHSLKDVQDDTNFSYLKVALLDLINEAGKFYFLIQEEIDREKRELEDEMDKLVANKDCIYYWCLSLLMGGKEAVKLLWKDRLSSEELLLYSNPIKVERRDVFHAPVMKKRACDEEKVIPFIKIFEALEEIIVVTGVAGAGKTTLVKNIVLQFCKPPQGVDDNLSSFDQLIFFECRDRTSKELSDVIKHHFNYLCNKPGDQLNVLDAILRLRVLFIIDGFDEVNINSMKVVNEIFEKTGRRNCRVLITTRPHTMEGKLSPLLKKCNVSSTQYEIQPLKELADQLAFLERYEAALSGGTSTGEITRSFESMNKDVRSQFLEPISLVHFCEIHKHFPEEISSWRTPGDVAPSKLRLYRKLISDKLAGWINKDMEVLVDDMFALVGAEALELLRDNVVTFSEAELRAIKRKCQIELKGDDEVDPAVVLSVVLKEHKPLCLNSSSSYEFKHKSEQEMFAGHYIVQRIIGGNANPLYSILGVPKEEMA</sequence>
<protein>
    <submittedName>
        <fullName evidence="3">Uncharacterized protein LOC108673013</fullName>
    </submittedName>
</protein>
<organism evidence="2 3">
    <name type="scientific">Hyalella azteca</name>
    <name type="common">Amphipod</name>
    <dbReference type="NCBI Taxonomy" id="294128"/>
    <lineage>
        <taxon>Eukaryota</taxon>
        <taxon>Metazoa</taxon>
        <taxon>Ecdysozoa</taxon>
        <taxon>Arthropoda</taxon>
        <taxon>Crustacea</taxon>
        <taxon>Multicrustacea</taxon>
        <taxon>Malacostraca</taxon>
        <taxon>Eumalacostraca</taxon>
        <taxon>Peracarida</taxon>
        <taxon>Amphipoda</taxon>
        <taxon>Senticaudata</taxon>
        <taxon>Talitrida</taxon>
        <taxon>Talitroidea</taxon>
        <taxon>Hyalellidae</taxon>
        <taxon>Hyalella</taxon>
    </lineage>
</organism>
<feature type="domain" description="NACHT" evidence="1">
    <location>
        <begin position="269"/>
        <end position="390"/>
    </location>
</feature>
<dbReference type="Pfam" id="PF05729">
    <property type="entry name" value="NACHT"/>
    <property type="match status" value="1"/>
</dbReference>
<evidence type="ECO:0000259" key="1">
    <source>
        <dbReference type="PROSITE" id="PS50837"/>
    </source>
</evidence>
<keyword evidence="2" id="KW-1185">Reference proteome</keyword>
<dbReference type="PANTHER" id="PTHR46312:SF2">
    <property type="entry name" value="NUCLEOTIDE-BINDING OLIGOMERIZATION DOMAIN-CONTAINING PROTEIN 2-LIKE"/>
    <property type="match status" value="1"/>
</dbReference>
<feature type="non-terminal residue" evidence="3">
    <location>
        <position position="622"/>
    </location>
</feature>
<dbReference type="RefSeq" id="XP_047737270.1">
    <property type="nucleotide sequence ID" value="XM_047881314.1"/>
</dbReference>
<name>A0A979FJU6_HYAAZ</name>
<dbReference type="InterPro" id="IPR007111">
    <property type="entry name" value="NACHT_NTPase"/>
</dbReference>
<accession>A0A979FJU6</accession>
<evidence type="ECO:0000313" key="3">
    <source>
        <dbReference type="RefSeq" id="XP_047737270.1"/>
    </source>
</evidence>
<dbReference type="Proteomes" id="UP000694843">
    <property type="component" value="Unplaced"/>
</dbReference>
<dbReference type="SUPFAM" id="SSF52540">
    <property type="entry name" value="P-loop containing nucleoside triphosphate hydrolases"/>
    <property type="match status" value="2"/>
</dbReference>
<dbReference type="InterPro" id="IPR027417">
    <property type="entry name" value="P-loop_NTPase"/>
</dbReference>
<evidence type="ECO:0000313" key="2">
    <source>
        <dbReference type="Proteomes" id="UP000694843"/>
    </source>
</evidence>
<dbReference type="Gene3D" id="3.40.50.300">
    <property type="entry name" value="P-loop containing nucleotide triphosphate hydrolases"/>
    <property type="match status" value="1"/>
</dbReference>
<dbReference type="OrthoDB" id="6349725at2759"/>
<dbReference type="AlphaFoldDB" id="A0A979FJU6"/>
<reference evidence="3" key="1">
    <citation type="submission" date="2025-08" db="UniProtKB">
        <authorList>
            <consortium name="RefSeq"/>
        </authorList>
    </citation>
    <scope>IDENTIFICATION</scope>
    <source>
        <tissue evidence="3">Whole organism</tissue>
    </source>
</reference>
<dbReference type="GeneID" id="108673013"/>
<proteinExistence type="predicted"/>
<dbReference type="PROSITE" id="PS50837">
    <property type="entry name" value="NACHT"/>
    <property type="match status" value="1"/>
</dbReference>
<dbReference type="PANTHER" id="PTHR46312">
    <property type="entry name" value="NACHT DOMAIN-CONTAINING PROTEIN"/>
    <property type="match status" value="1"/>
</dbReference>
<dbReference type="KEGG" id="hazt:108673013"/>
<gene>
    <name evidence="3" type="primary">LOC108673013</name>
</gene>